<keyword evidence="1" id="KW-0812">Transmembrane</keyword>
<sequence>MTVRKGLSMLFFLVALVSVRAQEIFVDYSLGEKYSDRYKYSTVLSISGSENGQTVLVRTYYGGMPLRPKGHFVELYDAELNLVEDYNNKYAGQYMVDGFVKNGQLCLLELLYNKKEQAYQYVVHQSALGNFDFTEKVLLSIPSKEVVNPLAVNKYSRKFGDGFSTAVHFNKQKSAFVITVYHREGNDRKYHIYLFGTDLKQHINYDFTEQIQEKNYAFENIEVSKDLQTVYLMGKAFFKKRRFDAKERRYQYELVRVTDSGHQTQEFNEAGRFTESLKPILTDNELITVGFYADRKDNRYNGLVYFKLDPSTLAVRSKKYNPFSKQFMMDKFGREIDAEIKNLIFKDVHITPKKDIIFSAEEYFVTQGEDIGVGGSKKTDRFHYNDIVCAKLNANGEMEWARNINKTEVTQGDAAYASYTAYGEGDDMYFFINSGENPYKISKERILFKQGYSKTPNMFVIKIDSDGNLAYKKLIDDKEVRLPIMVSKPLIDKASDKLLFYAKRGNRKQLVKVKMGNTSSSLKQWFFVLSAPSLSYIYFGYALINDCFKHYLFKYGLYLVSDLQIVTRNRLKINTILNQL</sequence>
<keyword evidence="1" id="KW-1133">Transmembrane helix</keyword>
<dbReference type="AlphaFoldDB" id="A0A3B0TBG7"/>
<evidence type="ECO:0000313" key="2">
    <source>
        <dbReference type="EMBL" id="VAW15388.1"/>
    </source>
</evidence>
<organism evidence="2">
    <name type="scientific">hydrothermal vent metagenome</name>
    <dbReference type="NCBI Taxonomy" id="652676"/>
    <lineage>
        <taxon>unclassified sequences</taxon>
        <taxon>metagenomes</taxon>
        <taxon>ecological metagenomes</taxon>
    </lineage>
</organism>
<dbReference type="EMBL" id="UOEL01000125">
    <property type="protein sequence ID" value="VAW15388.1"/>
    <property type="molecule type" value="Genomic_DNA"/>
</dbReference>
<reference evidence="2" key="1">
    <citation type="submission" date="2018-06" db="EMBL/GenBank/DDBJ databases">
        <authorList>
            <person name="Zhirakovskaya E."/>
        </authorList>
    </citation>
    <scope>NUCLEOTIDE SEQUENCE</scope>
</reference>
<keyword evidence="1" id="KW-0472">Membrane</keyword>
<feature type="transmembrane region" description="Helical" evidence="1">
    <location>
        <begin position="525"/>
        <end position="544"/>
    </location>
</feature>
<accession>A0A3B0TBG7</accession>
<name>A0A3B0TBG7_9ZZZZ</name>
<proteinExistence type="predicted"/>
<protein>
    <submittedName>
        <fullName evidence="2">Uncharacterized protein</fullName>
    </submittedName>
</protein>
<evidence type="ECO:0000256" key="1">
    <source>
        <dbReference type="SAM" id="Phobius"/>
    </source>
</evidence>
<gene>
    <name evidence="2" type="ORF">MNBD_BACTEROID03-851</name>
</gene>